<feature type="compositionally biased region" description="Polar residues" evidence="16">
    <location>
        <begin position="749"/>
        <end position="766"/>
    </location>
</feature>
<comment type="similarity">
    <text evidence="4">Belongs to the DEF1 family.</text>
</comment>
<feature type="compositionally biased region" description="Polar residues" evidence="16">
    <location>
        <begin position="825"/>
        <end position="838"/>
    </location>
</feature>
<dbReference type="GO" id="GO:0006281">
    <property type="term" value="P:DNA repair"/>
    <property type="evidence" value="ECO:0007669"/>
    <property type="project" value="UniProtKB-KW"/>
</dbReference>
<keyword evidence="14" id="KW-0234">DNA repair</keyword>
<feature type="region of interest" description="Disordered" evidence="16">
    <location>
        <begin position="188"/>
        <end position="365"/>
    </location>
</feature>
<feature type="compositionally biased region" description="Polar residues" evidence="16">
    <location>
        <begin position="189"/>
        <end position="199"/>
    </location>
</feature>
<sequence length="1010" mass="105304">MVSANPVAAATGPPQEDSATSKANAVAQEGQDSGMSPSDSHAQNNGTAPHRGRGRGRGARTARGGARGAGSNRRQGGPNPTEDGSAPQDPTSNEASESPAPAAAAAPTSGHRRRQSTRAGPGNTQAQPTDRDDREVETAESLELRKRFPPEKLATLKSIFSDWKDQDLLFTLGEANGDLELAIGRISGGQATQWSSTSAKKIKKPVKPSGAAGDASVADGSALPSRGRGGLRGARGGLAGGLRGTARGARGAARGVPRNPSRLANGHAQPAQTSTAGLEEAPVEDWSNEPTASSSVAEWSTPTTSTPAQTPAAATLGPWAGWGKKREVVQPPPAQPEIQVPAEQPTELTQEALASKDAVESWSTPAGGATLLSRLMGSAAAPTGADAMLHKDAPKAPDSNVAVLDGEAGRDAGITPLPSPPKPSRVIQPGTTVSWAQIAKAQEIKKAAQAAAAPSSASRQAPVEPQVEQVNMHPQPSQPVSHDPWGNTPAAAAAATAHDPQSLGIGEAWADSVLASQPEPEHAAPASLPPPGINTAGKLAVDTPAAEAGAPLHKDVGVSASLGPDPSDLMGPPGLAARRTQNQRLKQDAPVVMPIERAVESVGVQFGSLGVHESEQQQPAQPAHVQPSYTAADPQLSAQQAQQAYYEQQYRQQQLQQAQQQQPQQQHYQQSQPGYTDKNVSQSGPGYQYGHPSGFSSGLHNSGYGAASLTAPSQASPSVNSPYASLVGDTYQQSSQPTQGTTPSPHVPAQQTGYGSYGQQAQQTHGYGNHQADYSHLYSGQDRQQQHGFSGYDAYGQPAYNRAHNEDQSKLGAPQNGYQAPGTPSAPQQHNGHASNDARQAPQSQQQPPQTQQQQQQQQQYQQSMMGYYPYYPYGQPAYSPAAYQGNPQAPNYPQHYGMQAPAPYYQMSGRPGQNYGQHGQHGQQNASYGQQNSGYGQRQTNQGGNYGSAPAQTGYGASPAAPSGPYASYSTGGYDNSGRASAGQPQQVATGLAGQDRSQDYTQAFKDFF</sequence>
<feature type="compositionally biased region" description="Low complexity" evidence="16">
    <location>
        <begin position="90"/>
        <end position="109"/>
    </location>
</feature>
<keyword evidence="7" id="KW-0963">Cytoplasm</keyword>
<dbReference type="GO" id="GO:0005737">
    <property type="term" value="C:cytoplasm"/>
    <property type="evidence" value="ECO:0007669"/>
    <property type="project" value="UniProtKB-SubCell"/>
</dbReference>
<evidence type="ECO:0000256" key="3">
    <source>
        <dbReference type="ARBA" id="ARBA00004574"/>
    </source>
</evidence>
<keyword evidence="13" id="KW-0238">DNA-binding</keyword>
<dbReference type="RefSeq" id="XP_014567647.1">
    <property type="nucleotide sequence ID" value="XM_014712161.1"/>
</dbReference>
<protein>
    <recommendedName>
        <fullName evidence="5">RNA polymerase II degradation factor 1</fullName>
    </recommendedName>
</protein>
<evidence type="ECO:0000256" key="4">
    <source>
        <dbReference type="ARBA" id="ARBA00005491"/>
    </source>
</evidence>
<feature type="region of interest" description="Disordered" evidence="16">
    <location>
        <begin position="1"/>
        <end position="150"/>
    </location>
</feature>
<comment type="subcellular location">
    <subcellularLocation>
        <location evidence="3">Chromosome</location>
        <location evidence="3">Telomere</location>
    </subcellularLocation>
    <subcellularLocation>
        <location evidence="2">Cytoplasm</location>
    </subcellularLocation>
    <subcellularLocation>
        <location evidence="1">Nucleus</location>
    </subcellularLocation>
</comment>
<accession>G7E6S2</accession>
<evidence type="ECO:0000256" key="1">
    <source>
        <dbReference type="ARBA" id="ARBA00004123"/>
    </source>
</evidence>
<evidence type="ECO:0000256" key="5">
    <source>
        <dbReference type="ARBA" id="ARBA00020536"/>
    </source>
</evidence>
<evidence type="ECO:0000256" key="2">
    <source>
        <dbReference type="ARBA" id="ARBA00004496"/>
    </source>
</evidence>
<evidence type="ECO:0000313" key="17">
    <source>
        <dbReference type="EMBL" id="GAA98532.1"/>
    </source>
</evidence>
<dbReference type="InParanoid" id="G7E6S2"/>
<evidence type="ECO:0000256" key="14">
    <source>
        <dbReference type="ARBA" id="ARBA00023204"/>
    </source>
</evidence>
<keyword evidence="8" id="KW-0597">Phosphoprotein</keyword>
<feature type="compositionally biased region" description="Low complexity" evidence="16">
    <location>
        <begin position="61"/>
        <end position="77"/>
    </location>
</feature>
<feature type="compositionally biased region" description="Low complexity" evidence="16">
    <location>
        <begin position="913"/>
        <end position="926"/>
    </location>
</feature>
<dbReference type="FunCoup" id="G7E6S2">
    <property type="interactions" value="124"/>
</dbReference>
<feature type="compositionally biased region" description="Polar residues" evidence="16">
    <location>
        <begin position="710"/>
        <end position="723"/>
    </location>
</feature>
<reference evidence="17 18" key="2">
    <citation type="journal article" date="2012" name="Open Biol.">
        <title>Characteristics of nucleosomes and linker DNA regions on the genome of the basidiomycete Mixia osmundae revealed by mono- and dinucleosome mapping.</title>
        <authorList>
            <person name="Nishida H."/>
            <person name="Kondo S."/>
            <person name="Matsumoto T."/>
            <person name="Suzuki Y."/>
            <person name="Yoshikawa H."/>
            <person name="Taylor T.D."/>
            <person name="Sugiyama J."/>
        </authorList>
    </citation>
    <scope>NUCLEOTIDE SEQUENCE [LARGE SCALE GENOMIC DNA]</scope>
    <source>
        <strain evidence="18">CBS 9802 / IAM 14324 / JCM 22182 / KY 12970</strain>
    </source>
</reference>
<feature type="compositionally biased region" description="Low complexity" evidence="16">
    <location>
        <begin position="443"/>
        <end position="461"/>
    </location>
</feature>
<comment type="caution">
    <text evidence="17">The sequence shown here is derived from an EMBL/GenBank/DDBJ whole genome shotgun (WGS) entry which is preliminary data.</text>
</comment>
<dbReference type="eggNOG" id="ENOG502S359">
    <property type="taxonomic scope" value="Eukaryota"/>
</dbReference>
<feature type="compositionally biased region" description="Low complexity" evidence="16">
    <location>
        <begin position="244"/>
        <end position="255"/>
    </location>
</feature>
<dbReference type="CDD" id="cd14368">
    <property type="entry name" value="CUE_DEF1_like"/>
    <property type="match status" value="1"/>
</dbReference>
<evidence type="ECO:0000256" key="9">
    <source>
        <dbReference type="ARBA" id="ARBA00022763"/>
    </source>
</evidence>
<keyword evidence="9" id="KW-0227">DNA damage</keyword>
<dbReference type="Proteomes" id="UP000009131">
    <property type="component" value="Unassembled WGS sequence"/>
</dbReference>
<dbReference type="AlphaFoldDB" id="G7E6S2"/>
<feature type="compositionally biased region" description="Low complexity" evidence="16">
    <location>
        <begin position="840"/>
        <end position="862"/>
    </location>
</feature>
<evidence type="ECO:0000256" key="11">
    <source>
        <dbReference type="ARBA" id="ARBA00022843"/>
    </source>
</evidence>
<dbReference type="PANTHER" id="PTHR16308:SF13">
    <property type="entry name" value="PROTEIN LINGERER"/>
    <property type="match status" value="1"/>
</dbReference>
<feature type="compositionally biased region" description="Basic and acidic residues" evidence="16">
    <location>
        <begin position="129"/>
        <end position="150"/>
    </location>
</feature>
<feature type="region of interest" description="Disordered" evidence="16">
    <location>
        <begin position="903"/>
        <end position="998"/>
    </location>
</feature>
<name>G7E6S2_MIXOS</name>
<keyword evidence="6" id="KW-0158">Chromosome</keyword>
<feature type="compositionally biased region" description="Low complexity" evidence="16">
    <location>
        <begin position="209"/>
        <end position="222"/>
    </location>
</feature>
<feature type="region of interest" description="Disordered" evidence="16">
    <location>
        <begin position="443"/>
        <end position="500"/>
    </location>
</feature>
<dbReference type="HOGENOM" id="CLU_297916_0_0_1"/>
<dbReference type="InterPro" id="IPR041803">
    <property type="entry name" value="DEF1_CUE"/>
</dbReference>
<proteinExistence type="inferred from homology"/>
<reference evidence="17 18" key="1">
    <citation type="journal article" date="2011" name="J. Gen. Appl. Microbiol.">
        <title>Draft genome sequencing of the enigmatic basidiomycete Mixia osmundae.</title>
        <authorList>
            <person name="Nishida H."/>
            <person name="Nagatsuka Y."/>
            <person name="Sugiyama J."/>
        </authorList>
    </citation>
    <scope>NUCLEOTIDE SEQUENCE [LARGE SCALE GENOMIC DNA]</scope>
    <source>
        <strain evidence="18">CBS 9802 / IAM 14324 / JCM 22182 / KY 12970</strain>
    </source>
</reference>
<dbReference type="PANTHER" id="PTHR16308">
    <property type="entry name" value="UBIQUITIN ASSOCIATED PROTEIN 2-LIKE/LINGERER"/>
    <property type="match status" value="1"/>
</dbReference>
<evidence type="ECO:0000256" key="15">
    <source>
        <dbReference type="ARBA" id="ARBA00023242"/>
    </source>
</evidence>
<evidence type="ECO:0000256" key="7">
    <source>
        <dbReference type="ARBA" id="ARBA00022490"/>
    </source>
</evidence>
<feature type="compositionally biased region" description="Polar residues" evidence="16">
    <location>
        <begin position="927"/>
        <end position="944"/>
    </location>
</feature>
<feature type="compositionally biased region" description="Polar residues" evidence="16">
    <location>
        <begin position="468"/>
        <end position="480"/>
    </location>
</feature>
<keyword evidence="11" id="KW-0832">Ubl conjugation</keyword>
<feature type="compositionally biased region" description="Gly residues" evidence="16">
    <location>
        <begin position="227"/>
        <end position="243"/>
    </location>
</feature>
<dbReference type="STRING" id="764103.G7E6S2"/>
<dbReference type="InterPro" id="IPR051833">
    <property type="entry name" value="TC-DDR_regulator"/>
</dbReference>
<evidence type="ECO:0000313" key="18">
    <source>
        <dbReference type="Proteomes" id="UP000009131"/>
    </source>
</evidence>
<feature type="compositionally biased region" description="Low complexity" evidence="16">
    <location>
        <begin position="732"/>
        <end position="744"/>
    </location>
</feature>
<evidence type="ECO:0000256" key="16">
    <source>
        <dbReference type="SAM" id="MobiDB-lite"/>
    </source>
</evidence>
<feature type="compositionally biased region" description="Low complexity" evidence="16">
    <location>
        <begin position="638"/>
        <end position="672"/>
    </location>
</feature>
<evidence type="ECO:0000256" key="12">
    <source>
        <dbReference type="ARBA" id="ARBA00022895"/>
    </source>
</evidence>
<feature type="compositionally biased region" description="Polar residues" evidence="16">
    <location>
        <begin position="288"/>
        <end position="298"/>
    </location>
</feature>
<dbReference type="EMBL" id="BABT02000153">
    <property type="protein sequence ID" value="GAA98532.1"/>
    <property type="molecule type" value="Genomic_DNA"/>
</dbReference>
<evidence type="ECO:0000256" key="13">
    <source>
        <dbReference type="ARBA" id="ARBA00023125"/>
    </source>
</evidence>
<feature type="region of interest" description="Disordered" evidence="16">
    <location>
        <begin position="516"/>
        <end position="538"/>
    </location>
</feature>
<dbReference type="GO" id="GO:0000781">
    <property type="term" value="C:chromosome, telomeric region"/>
    <property type="evidence" value="ECO:0007669"/>
    <property type="project" value="UniProtKB-SubCell"/>
</dbReference>
<feature type="region of interest" description="Disordered" evidence="16">
    <location>
        <begin position="555"/>
        <end position="575"/>
    </location>
</feature>
<keyword evidence="10" id="KW-0833">Ubl conjugation pathway</keyword>
<evidence type="ECO:0000256" key="6">
    <source>
        <dbReference type="ARBA" id="ARBA00022454"/>
    </source>
</evidence>
<keyword evidence="12" id="KW-0779">Telomere</keyword>
<organism evidence="17 18">
    <name type="scientific">Mixia osmundae (strain CBS 9802 / IAM 14324 / JCM 22182 / KY 12970)</name>
    <dbReference type="NCBI Taxonomy" id="764103"/>
    <lineage>
        <taxon>Eukaryota</taxon>
        <taxon>Fungi</taxon>
        <taxon>Dikarya</taxon>
        <taxon>Basidiomycota</taxon>
        <taxon>Pucciniomycotina</taxon>
        <taxon>Mixiomycetes</taxon>
        <taxon>Mixiales</taxon>
        <taxon>Mixiaceae</taxon>
        <taxon>Mixia</taxon>
    </lineage>
</organism>
<dbReference type="OrthoDB" id="5396806at2759"/>
<evidence type="ECO:0000256" key="8">
    <source>
        <dbReference type="ARBA" id="ARBA00022553"/>
    </source>
</evidence>
<gene>
    <name evidence="17" type="primary">Mo05219</name>
    <name evidence="17" type="ORF">E5Q_05219</name>
</gene>
<feature type="compositionally biased region" description="Low complexity" evidence="16">
    <location>
        <begin position="955"/>
        <end position="971"/>
    </location>
</feature>
<dbReference type="GO" id="GO:0003677">
    <property type="term" value="F:DNA binding"/>
    <property type="evidence" value="ECO:0007669"/>
    <property type="project" value="UniProtKB-KW"/>
</dbReference>
<feature type="compositionally biased region" description="Low complexity" evidence="16">
    <location>
        <begin position="300"/>
        <end position="315"/>
    </location>
</feature>
<dbReference type="OMA" id="QPEAPYF"/>
<dbReference type="GO" id="GO:0005634">
    <property type="term" value="C:nucleus"/>
    <property type="evidence" value="ECO:0007669"/>
    <property type="project" value="UniProtKB-SubCell"/>
</dbReference>
<feature type="compositionally biased region" description="Basic residues" evidence="16">
    <location>
        <begin position="50"/>
        <end position="60"/>
    </location>
</feature>
<feature type="compositionally biased region" description="Polar residues" evidence="16">
    <location>
        <begin position="30"/>
        <end position="47"/>
    </location>
</feature>
<feature type="region of interest" description="Disordered" evidence="16">
    <location>
        <begin position="386"/>
        <end position="428"/>
    </location>
</feature>
<feature type="region of interest" description="Disordered" evidence="16">
    <location>
        <begin position="612"/>
        <end position="862"/>
    </location>
</feature>
<evidence type="ECO:0000256" key="10">
    <source>
        <dbReference type="ARBA" id="ARBA00022786"/>
    </source>
</evidence>
<keyword evidence="18" id="KW-1185">Reference proteome</keyword>
<keyword evidence="15" id="KW-0539">Nucleus</keyword>